<feature type="compositionally biased region" description="Low complexity" evidence="1">
    <location>
        <begin position="180"/>
        <end position="189"/>
    </location>
</feature>
<feature type="compositionally biased region" description="Basic and acidic residues" evidence="1">
    <location>
        <begin position="374"/>
        <end position="383"/>
    </location>
</feature>
<organism evidence="2 3">
    <name type="scientific">Caenorhabditis nigoni</name>
    <dbReference type="NCBI Taxonomy" id="1611254"/>
    <lineage>
        <taxon>Eukaryota</taxon>
        <taxon>Metazoa</taxon>
        <taxon>Ecdysozoa</taxon>
        <taxon>Nematoda</taxon>
        <taxon>Chromadorea</taxon>
        <taxon>Rhabditida</taxon>
        <taxon>Rhabditina</taxon>
        <taxon>Rhabditomorpha</taxon>
        <taxon>Rhabditoidea</taxon>
        <taxon>Rhabditidae</taxon>
        <taxon>Peloderinae</taxon>
        <taxon>Caenorhabditis</taxon>
    </lineage>
</organism>
<comment type="caution">
    <text evidence="2">The sequence shown here is derived from an EMBL/GenBank/DDBJ whole genome shotgun (WGS) entry which is preliminary data.</text>
</comment>
<feature type="region of interest" description="Disordered" evidence="1">
    <location>
        <begin position="140"/>
        <end position="193"/>
    </location>
</feature>
<feature type="compositionally biased region" description="Basic and acidic residues" evidence="1">
    <location>
        <begin position="141"/>
        <end position="150"/>
    </location>
</feature>
<sequence>MNGNDATPRPPGGEDNDVMRNNGGSKISAAGSEPTAQKEKPDAVIAQDASQKVQQVPLAPDDEQRRQLQQRQQADSQLILLMIQEQQIQHLRNQRALQGLPALNEPPPRVIDYSPLNHLMPEVARMTARSDELQQLVMKPRAGEEEEVKKPQTAAELQKAQSERIPQMIQKQQAEHLKNQHAQQAQQAQNEPSTECSVLSDLIEEKNRIMQNLHYPNGMNMNLIPQIPNFLNLQGPQIQNAQNAAFAQDKLKRRSQMAEYELVRRQLNLPPFLTNEVSSLNFRASEIQHSQSAVFSQDDEERRRQMAEAELVRRQSNLPPFLTNKGSSLNFRASEIQHSQNASLVQVDGKNSLHQVSTARDSKGQLLAKPTPKRTSEADESEGRSCLANRGLKTMIVKVQLSTLYSCGFVFFCYASLTSSYNFKLFHIIMSPHLLRCSSHLSLRG</sequence>
<accession>A0A2G5SQ66</accession>
<evidence type="ECO:0000313" key="2">
    <source>
        <dbReference type="EMBL" id="PIC17265.1"/>
    </source>
</evidence>
<dbReference type="EMBL" id="PDUG01000006">
    <property type="protein sequence ID" value="PIC17265.1"/>
    <property type="molecule type" value="Genomic_DNA"/>
</dbReference>
<evidence type="ECO:0000256" key="1">
    <source>
        <dbReference type="SAM" id="MobiDB-lite"/>
    </source>
</evidence>
<proteinExistence type="predicted"/>
<dbReference type="OrthoDB" id="10540648at2759"/>
<gene>
    <name evidence="2" type="primary">Cnig_chr_X.g23568</name>
    <name evidence="2" type="ORF">B9Z55_023568</name>
</gene>
<feature type="region of interest" description="Disordered" evidence="1">
    <location>
        <begin position="1"/>
        <end position="70"/>
    </location>
</feature>
<name>A0A2G5SQ66_9PELO</name>
<dbReference type="AlphaFoldDB" id="A0A2G5SQ66"/>
<evidence type="ECO:0000313" key="3">
    <source>
        <dbReference type="Proteomes" id="UP000230233"/>
    </source>
</evidence>
<keyword evidence="3" id="KW-1185">Reference proteome</keyword>
<protein>
    <submittedName>
        <fullName evidence="2">Uncharacterized protein</fullName>
    </submittedName>
</protein>
<dbReference type="Proteomes" id="UP000230233">
    <property type="component" value="Chromosome X"/>
</dbReference>
<feature type="region of interest" description="Disordered" evidence="1">
    <location>
        <begin position="358"/>
        <end position="384"/>
    </location>
</feature>
<reference evidence="3" key="1">
    <citation type="submission" date="2017-10" db="EMBL/GenBank/DDBJ databases">
        <title>Rapid genome shrinkage in a self-fertile nematode reveals novel sperm competition proteins.</title>
        <authorList>
            <person name="Yin D."/>
            <person name="Schwarz E.M."/>
            <person name="Thomas C.G."/>
            <person name="Felde R.L."/>
            <person name="Korf I.F."/>
            <person name="Cutter A.D."/>
            <person name="Schartner C.M."/>
            <person name="Ralston E.J."/>
            <person name="Meyer B.J."/>
            <person name="Haag E.S."/>
        </authorList>
    </citation>
    <scope>NUCLEOTIDE SEQUENCE [LARGE SCALE GENOMIC DNA]</scope>
    <source>
        <strain evidence="3">JU1422</strain>
    </source>
</reference>